<dbReference type="EMBL" id="JARYMX010000008">
    <property type="protein sequence ID" value="KAJ9538766.1"/>
    <property type="molecule type" value="Genomic_DNA"/>
</dbReference>
<accession>A0AA38SLT1</accession>
<dbReference type="Proteomes" id="UP001172457">
    <property type="component" value="Chromosome 8"/>
</dbReference>
<reference evidence="1" key="1">
    <citation type="submission" date="2023-03" db="EMBL/GenBank/DDBJ databases">
        <title>Chromosome-scale reference genome and RAD-based genetic map of yellow starthistle (Centaurea solstitialis) reveal putative structural variation and QTLs associated with invader traits.</title>
        <authorList>
            <person name="Reatini B."/>
            <person name="Cang F.A."/>
            <person name="Jiang Q."/>
            <person name="Mckibben M.T.W."/>
            <person name="Barker M.S."/>
            <person name="Rieseberg L.H."/>
            <person name="Dlugosch K.M."/>
        </authorList>
    </citation>
    <scope>NUCLEOTIDE SEQUENCE</scope>
    <source>
        <strain evidence="1">CAN-66</strain>
        <tissue evidence="1">Leaf</tissue>
    </source>
</reference>
<organism evidence="1 2">
    <name type="scientific">Centaurea solstitialis</name>
    <name type="common">yellow star-thistle</name>
    <dbReference type="NCBI Taxonomy" id="347529"/>
    <lineage>
        <taxon>Eukaryota</taxon>
        <taxon>Viridiplantae</taxon>
        <taxon>Streptophyta</taxon>
        <taxon>Embryophyta</taxon>
        <taxon>Tracheophyta</taxon>
        <taxon>Spermatophyta</taxon>
        <taxon>Magnoliopsida</taxon>
        <taxon>eudicotyledons</taxon>
        <taxon>Gunneridae</taxon>
        <taxon>Pentapetalae</taxon>
        <taxon>asterids</taxon>
        <taxon>campanulids</taxon>
        <taxon>Asterales</taxon>
        <taxon>Asteraceae</taxon>
        <taxon>Carduoideae</taxon>
        <taxon>Cardueae</taxon>
        <taxon>Centaureinae</taxon>
        <taxon>Centaurea</taxon>
    </lineage>
</organism>
<dbReference type="AlphaFoldDB" id="A0AA38SLT1"/>
<keyword evidence="2" id="KW-1185">Reference proteome</keyword>
<gene>
    <name evidence="1" type="ORF">OSB04_031499</name>
</gene>
<protein>
    <submittedName>
        <fullName evidence="1">Uncharacterized protein</fullName>
    </submittedName>
</protein>
<comment type="caution">
    <text evidence="1">The sequence shown here is derived from an EMBL/GenBank/DDBJ whole genome shotgun (WGS) entry which is preliminary data.</text>
</comment>
<sequence length="69" mass="8003">MASGQVAADWKEEQAKEDQRTLRIIEIMCYEELHTRLAHNLVGYKLSCLNKLHLEDLLMLKALASFCRL</sequence>
<evidence type="ECO:0000313" key="2">
    <source>
        <dbReference type="Proteomes" id="UP001172457"/>
    </source>
</evidence>
<evidence type="ECO:0000313" key="1">
    <source>
        <dbReference type="EMBL" id="KAJ9538766.1"/>
    </source>
</evidence>
<proteinExistence type="predicted"/>
<name>A0AA38SLT1_9ASTR</name>